<comment type="caution">
    <text evidence="3">The sequence shown here is derived from an EMBL/GenBank/DDBJ whole genome shotgun (WGS) entry which is preliminary data.</text>
</comment>
<name>A0ABN3A4P5_9ACTN</name>
<dbReference type="EMBL" id="BAAAMR010000063">
    <property type="protein sequence ID" value="GAA2153930.1"/>
    <property type="molecule type" value="Genomic_DNA"/>
</dbReference>
<evidence type="ECO:0000313" key="4">
    <source>
        <dbReference type="Proteomes" id="UP001501020"/>
    </source>
</evidence>
<dbReference type="Gene3D" id="3.10.180.10">
    <property type="entry name" value="2,3-Dihydroxybiphenyl 1,2-Dioxygenase, domain 1"/>
    <property type="match status" value="1"/>
</dbReference>
<proteinExistence type="predicted"/>
<dbReference type="SUPFAM" id="SSF54593">
    <property type="entry name" value="Glyoxalase/Bleomycin resistance protein/Dihydroxybiphenyl dioxygenase"/>
    <property type="match status" value="1"/>
</dbReference>
<organism evidence="3 4">
    <name type="scientific">Actinomadura napierensis</name>
    <dbReference type="NCBI Taxonomy" id="267854"/>
    <lineage>
        <taxon>Bacteria</taxon>
        <taxon>Bacillati</taxon>
        <taxon>Actinomycetota</taxon>
        <taxon>Actinomycetes</taxon>
        <taxon>Streptosporangiales</taxon>
        <taxon>Thermomonosporaceae</taxon>
        <taxon>Actinomadura</taxon>
    </lineage>
</organism>
<dbReference type="InterPro" id="IPR004360">
    <property type="entry name" value="Glyas_Fos-R_dOase_dom"/>
</dbReference>
<dbReference type="InterPro" id="IPR029068">
    <property type="entry name" value="Glyas_Bleomycin-R_OHBP_Dase"/>
</dbReference>
<keyword evidence="4" id="KW-1185">Reference proteome</keyword>
<dbReference type="Pfam" id="PF00903">
    <property type="entry name" value="Glyoxalase"/>
    <property type="match status" value="1"/>
</dbReference>
<feature type="domain" description="VOC" evidence="2">
    <location>
        <begin position="2"/>
        <end position="136"/>
    </location>
</feature>
<feature type="region of interest" description="Disordered" evidence="1">
    <location>
        <begin position="159"/>
        <end position="178"/>
    </location>
</feature>
<feature type="compositionally biased region" description="Basic and acidic residues" evidence="1">
    <location>
        <begin position="165"/>
        <end position="178"/>
    </location>
</feature>
<dbReference type="Proteomes" id="UP001501020">
    <property type="component" value="Unassembled WGS sequence"/>
</dbReference>
<reference evidence="3 4" key="1">
    <citation type="journal article" date="2019" name="Int. J. Syst. Evol. Microbiol.">
        <title>The Global Catalogue of Microorganisms (GCM) 10K type strain sequencing project: providing services to taxonomists for standard genome sequencing and annotation.</title>
        <authorList>
            <consortium name="The Broad Institute Genomics Platform"/>
            <consortium name="The Broad Institute Genome Sequencing Center for Infectious Disease"/>
            <person name="Wu L."/>
            <person name="Ma J."/>
        </authorList>
    </citation>
    <scope>NUCLEOTIDE SEQUENCE [LARGE SCALE GENOMIC DNA]</scope>
    <source>
        <strain evidence="3 4">JCM 13850</strain>
    </source>
</reference>
<dbReference type="InterPro" id="IPR052537">
    <property type="entry name" value="Extradiol_RC_dioxygenase"/>
</dbReference>
<gene>
    <name evidence="3" type="ORF">GCM10009727_60660</name>
</gene>
<dbReference type="RefSeq" id="WP_344274703.1">
    <property type="nucleotide sequence ID" value="NZ_BAAAMR010000063.1"/>
</dbReference>
<dbReference type="PANTHER" id="PTHR36110:SF4">
    <property type="entry name" value="RING-CLEAVING DIOXYGENASE MHQA-RELATED"/>
    <property type="match status" value="1"/>
</dbReference>
<protein>
    <recommendedName>
        <fullName evidence="2">VOC domain-containing protein</fullName>
    </recommendedName>
</protein>
<dbReference type="PROSITE" id="PS51819">
    <property type="entry name" value="VOC"/>
    <property type="match status" value="1"/>
</dbReference>
<evidence type="ECO:0000313" key="3">
    <source>
        <dbReference type="EMBL" id="GAA2153930.1"/>
    </source>
</evidence>
<dbReference type="PANTHER" id="PTHR36110">
    <property type="entry name" value="RING-CLEAVING DIOXYGENASE MHQE-RELATED"/>
    <property type="match status" value="1"/>
</dbReference>
<sequence>MGLHHIAIATTRLRETHDFYTGAMGFTLVKIVRARASEGGWSKHAFYDTGGGEFFAVWDLHVDGVPGDFDPAISRGLGLPTWANHIAFRAEDEAGLDARLARILDHGYTAIEVDHGFCRSVYVHDPNKIMVEFCLDVRPFTEEERLAAERELFDDAVEPEPEIEGVVHRPKERAGAAR</sequence>
<dbReference type="InterPro" id="IPR037523">
    <property type="entry name" value="VOC_core"/>
</dbReference>
<evidence type="ECO:0000256" key="1">
    <source>
        <dbReference type="SAM" id="MobiDB-lite"/>
    </source>
</evidence>
<accession>A0ABN3A4P5</accession>
<evidence type="ECO:0000259" key="2">
    <source>
        <dbReference type="PROSITE" id="PS51819"/>
    </source>
</evidence>